<evidence type="ECO:0000313" key="3">
    <source>
        <dbReference type="Proteomes" id="UP001153269"/>
    </source>
</evidence>
<feature type="region of interest" description="Disordered" evidence="1">
    <location>
        <begin position="63"/>
        <end position="82"/>
    </location>
</feature>
<accession>A0A9N7TZV6</accession>
<dbReference type="EMBL" id="CADEAL010000524">
    <property type="protein sequence ID" value="CAB1421466.1"/>
    <property type="molecule type" value="Genomic_DNA"/>
</dbReference>
<evidence type="ECO:0000256" key="1">
    <source>
        <dbReference type="SAM" id="MobiDB-lite"/>
    </source>
</evidence>
<protein>
    <submittedName>
        <fullName evidence="2">Uncharacterized protein</fullName>
    </submittedName>
</protein>
<reference evidence="2" key="1">
    <citation type="submission" date="2020-03" db="EMBL/GenBank/DDBJ databases">
        <authorList>
            <person name="Weist P."/>
        </authorList>
    </citation>
    <scope>NUCLEOTIDE SEQUENCE</scope>
</reference>
<organism evidence="2 3">
    <name type="scientific">Pleuronectes platessa</name>
    <name type="common">European plaice</name>
    <dbReference type="NCBI Taxonomy" id="8262"/>
    <lineage>
        <taxon>Eukaryota</taxon>
        <taxon>Metazoa</taxon>
        <taxon>Chordata</taxon>
        <taxon>Craniata</taxon>
        <taxon>Vertebrata</taxon>
        <taxon>Euteleostomi</taxon>
        <taxon>Actinopterygii</taxon>
        <taxon>Neopterygii</taxon>
        <taxon>Teleostei</taxon>
        <taxon>Neoteleostei</taxon>
        <taxon>Acanthomorphata</taxon>
        <taxon>Carangaria</taxon>
        <taxon>Pleuronectiformes</taxon>
        <taxon>Pleuronectoidei</taxon>
        <taxon>Pleuronectidae</taxon>
        <taxon>Pleuronectes</taxon>
    </lineage>
</organism>
<name>A0A9N7TZV6_PLEPL</name>
<feature type="region of interest" description="Disordered" evidence="1">
    <location>
        <begin position="111"/>
        <end position="146"/>
    </location>
</feature>
<dbReference type="Proteomes" id="UP001153269">
    <property type="component" value="Unassembled WGS sequence"/>
</dbReference>
<dbReference type="AlphaFoldDB" id="A0A9N7TZV6"/>
<proteinExistence type="predicted"/>
<keyword evidence="3" id="KW-1185">Reference proteome</keyword>
<sequence length="166" mass="17969">MSSSSTHTNAILVVVTSDEREDLIKTEDEDFPVTRLFPLHGHALNRSVPETPPILHFPLLPARGPTNRSPDPSAAGESIGAPLHPGSMTSPWLWMSVVCGVVVLLGENTTSCPRSPASEPRLHREHSGSIRRWGPERAPVPTATESRACVNRVQPEFECADPGPCL</sequence>
<evidence type="ECO:0000313" key="2">
    <source>
        <dbReference type="EMBL" id="CAB1421466.1"/>
    </source>
</evidence>
<gene>
    <name evidence="2" type="ORF">PLEPLA_LOCUS9348</name>
</gene>
<comment type="caution">
    <text evidence="2">The sequence shown here is derived from an EMBL/GenBank/DDBJ whole genome shotgun (WGS) entry which is preliminary data.</text>
</comment>